<sequence length="74" mass="8190">MPLTASFSDVRRDLSAIADKVMADHVQITVFRNNKPAFKIVPVDATSSGKGYLELANEVDSDYRDVFEALARES</sequence>
<dbReference type="InterPro" id="IPR006442">
    <property type="entry name" value="Antitoxin_Phd/YefM"/>
</dbReference>
<dbReference type="KEGG" id="bgx:ESN35_02265"/>
<accession>A0A4P6DR19</accession>
<dbReference type="NCBIfam" id="TIGR01552">
    <property type="entry name" value="phd_fam"/>
    <property type="match status" value="1"/>
</dbReference>
<evidence type="ECO:0000313" key="3">
    <source>
        <dbReference type="EMBL" id="QAY32391.1"/>
    </source>
</evidence>
<dbReference type="Gene3D" id="3.40.1620.10">
    <property type="entry name" value="YefM-like domain"/>
    <property type="match status" value="1"/>
</dbReference>
<name>A0A4P6DR19_9BIFI</name>
<dbReference type="Pfam" id="PF02604">
    <property type="entry name" value="PhdYeFM_antitox"/>
    <property type="match status" value="1"/>
</dbReference>
<dbReference type="AlphaFoldDB" id="A0A4P6DR19"/>
<dbReference type="RefSeq" id="WP_129236908.1">
    <property type="nucleotide sequence ID" value="NZ_CP035464.1"/>
</dbReference>
<dbReference type="InterPro" id="IPR036165">
    <property type="entry name" value="YefM-like_sf"/>
</dbReference>
<gene>
    <name evidence="3" type="ORF">ESN35_02265</name>
</gene>
<comment type="function">
    <text evidence="2">Antitoxin component of a type II toxin-antitoxin (TA) system.</text>
</comment>
<reference evidence="3 4" key="1">
    <citation type="submission" date="2019-01" db="EMBL/GenBank/DDBJ databases">
        <title>Complete genome sequence of Bifidobacterium gallinarum CACC 514.</title>
        <authorList>
            <person name="Jung M."/>
        </authorList>
    </citation>
    <scope>NUCLEOTIDE SEQUENCE [LARGE SCALE GENOMIC DNA]</scope>
    <source>
        <strain evidence="3 4">CACC 514</strain>
    </source>
</reference>
<dbReference type="Proteomes" id="UP000293589">
    <property type="component" value="Chromosome"/>
</dbReference>
<protein>
    <recommendedName>
        <fullName evidence="2">Antitoxin</fullName>
    </recommendedName>
</protein>
<comment type="similarity">
    <text evidence="1 2">Belongs to the phD/YefM antitoxin family.</text>
</comment>
<evidence type="ECO:0000313" key="4">
    <source>
        <dbReference type="Proteomes" id="UP000293589"/>
    </source>
</evidence>
<evidence type="ECO:0000256" key="2">
    <source>
        <dbReference type="RuleBase" id="RU362080"/>
    </source>
</evidence>
<proteinExistence type="inferred from homology"/>
<dbReference type="EMBL" id="CP035464">
    <property type="protein sequence ID" value="QAY32391.1"/>
    <property type="molecule type" value="Genomic_DNA"/>
</dbReference>
<dbReference type="SUPFAM" id="SSF143120">
    <property type="entry name" value="YefM-like"/>
    <property type="match status" value="1"/>
</dbReference>
<evidence type="ECO:0000256" key="1">
    <source>
        <dbReference type="ARBA" id="ARBA00009981"/>
    </source>
</evidence>
<organism evidence="3 4">
    <name type="scientific">Bifidobacterium pullorum subsp. gallinarum</name>
    <dbReference type="NCBI Taxonomy" id="78344"/>
    <lineage>
        <taxon>Bacteria</taxon>
        <taxon>Bacillati</taxon>
        <taxon>Actinomycetota</taxon>
        <taxon>Actinomycetes</taxon>
        <taxon>Bifidobacteriales</taxon>
        <taxon>Bifidobacteriaceae</taxon>
        <taxon>Bifidobacterium</taxon>
    </lineage>
</organism>